<keyword evidence="4" id="KW-1185">Reference proteome</keyword>
<evidence type="ECO:0000313" key="4">
    <source>
        <dbReference type="Proteomes" id="UP000593892"/>
    </source>
</evidence>
<keyword evidence="1" id="KW-0560">Oxidoreductase</keyword>
<dbReference type="Pfam" id="PF07992">
    <property type="entry name" value="Pyr_redox_2"/>
    <property type="match status" value="1"/>
</dbReference>
<dbReference type="PRINTS" id="PR00411">
    <property type="entry name" value="PNDRDTASEI"/>
</dbReference>
<gene>
    <name evidence="3" type="ORF">IRI77_07265</name>
</gene>
<protein>
    <submittedName>
        <fullName evidence="3">NAD(P)/FAD-dependent oxidoreductase</fullName>
    </submittedName>
</protein>
<dbReference type="PROSITE" id="PS51257">
    <property type="entry name" value="PROKAR_LIPOPROTEIN"/>
    <property type="match status" value="1"/>
</dbReference>
<dbReference type="InterPro" id="IPR023753">
    <property type="entry name" value="FAD/NAD-binding_dom"/>
</dbReference>
<accession>A0A7S7NU22</accession>
<feature type="domain" description="FAD/NAD(P)-binding" evidence="2">
    <location>
        <begin position="5"/>
        <end position="270"/>
    </location>
</feature>
<dbReference type="GO" id="GO:0016491">
    <property type="term" value="F:oxidoreductase activity"/>
    <property type="evidence" value="ECO:0007669"/>
    <property type="project" value="UniProtKB-KW"/>
</dbReference>
<dbReference type="Proteomes" id="UP000593892">
    <property type="component" value="Chromosome"/>
</dbReference>
<organism evidence="3 4">
    <name type="scientific">Paludibaculum fermentans</name>
    <dbReference type="NCBI Taxonomy" id="1473598"/>
    <lineage>
        <taxon>Bacteria</taxon>
        <taxon>Pseudomonadati</taxon>
        <taxon>Acidobacteriota</taxon>
        <taxon>Terriglobia</taxon>
        <taxon>Bryobacterales</taxon>
        <taxon>Bryobacteraceae</taxon>
        <taxon>Paludibaculum</taxon>
    </lineage>
</organism>
<sequence>MRRWEVVVVGAGPAGIAAACRAAESGARVLVLDDNPSAGGQIWRNDAAQPWLERFAESGAELRTGCVATDTLPEARSYVLATGARELFVPFPGWTLPGVFGLGGMQALVKSGLDVAGKRVVVAGSGPLLLAVASLLRKRGAAVSAVVEQADRTRMAGFGARLLLEPGKLAQGAGLMMSLLGVPFYTGSWVESVTGRGSVERVRMRCGGRVVEQDCDALAVGYGLTPNTELAALLGCHLTQGAVVVDEWQETSVDSVYAAGEVTGIGGVEKSRVEGEIAGLAAAGLQGLAQQLFAERARTHAFADGLARAFEPRAELRKLAQAETLVCRCEDVTRGALAGMKSWREAKLQTRCGMGPCQGRVCGGATRFLFGWGADSMRPPVFPVKVESLIETRQS</sequence>
<reference evidence="3 4" key="1">
    <citation type="submission" date="2020-10" db="EMBL/GenBank/DDBJ databases">
        <title>Complete genome sequence of Paludibaculum fermentans P105T, a facultatively anaerobic acidobacterium capable of dissimilatory Fe(III) reduction.</title>
        <authorList>
            <person name="Dedysh S.N."/>
            <person name="Beletsky A.V."/>
            <person name="Kulichevskaya I.S."/>
            <person name="Mardanov A.V."/>
            <person name="Ravin N.V."/>
        </authorList>
    </citation>
    <scope>NUCLEOTIDE SEQUENCE [LARGE SCALE GENOMIC DNA]</scope>
    <source>
        <strain evidence="3 4">P105</strain>
    </source>
</reference>
<dbReference type="KEGG" id="pfer:IRI77_07265"/>
<dbReference type="PANTHER" id="PTHR42949">
    <property type="entry name" value="ANAEROBIC GLYCEROL-3-PHOSPHATE DEHYDROGENASE SUBUNIT B"/>
    <property type="match status" value="1"/>
</dbReference>
<dbReference type="RefSeq" id="WP_194451405.1">
    <property type="nucleotide sequence ID" value="NZ_CP063849.1"/>
</dbReference>
<dbReference type="InterPro" id="IPR041854">
    <property type="entry name" value="BFD-like_2Fe2S-bd_dom_sf"/>
</dbReference>
<dbReference type="Gene3D" id="1.10.10.1100">
    <property type="entry name" value="BFD-like [2Fe-2S]-binding domain"/>
    <property type="match status" value="1"/>
</dbReference>
<proteinExistence type="predicted"/>
<dbReference type="PRINTS" id="PR00368">
    <property type="entry name" value="FADPNR"/>
</dbReference>
<name>A0A7S7NU22_PALFE</name>
<evidence type="ECO:0000259" key="2">
    <source>
        <dbReference type="Pfam" id="PF07992"/>
    </source>
</evidence>
<dbReference type="InterPro" id="IPR036188">
    <property type="entry name" value="FAD/NAD-bd_sf"/>
</dbReference>
<dbReference type="AlphaFoldDB" id="A0A7S7NU22"/>
<evidence type="ECO:0000313" key="3">
    <source>
        <dbReference type="EMBL" id="QOY89743.1"/>
    </source>
</evidence>
<evidence type="ECO:0000256" key="1">
    <source>
        <dbReference type="ARBA" id="ARBA00023002"/>
    </source>
</evidence>
<dbReference type="EMBL" id="CP063849">
    <property type="protein sequence ID" value="QOY89743.1"/>
    <property type="molecule type" value="Genomic_DNA"/>
</dbReference>
<dbReference type="InterPro" id="IPR051691">
    <property type="entry name" value="Metab_Enz_Cyan_OpOx_G3PDH"/>
</dbReference>
<dbReference type="SUPFAM" id="SSF51905">
    <property type="entry name" value="FAD/NAD(P)-binding domain"/>
    <property type="match status" value="1"/>
</dbReference>
<dbReference type="PANTHER" id="PTHR42949:SF3">
    <property type="entry name" value="ANAEROBIC GLYCEROL-3-PHOSPHATE DEHYDROGENASE SUBUNIT B"/>
    <property type="match status" value="1"/>
</dbReference>
<dbReference type="PIRSF" id="PIRSF037495">
    <property type="entry name" value="Opine_OX_OoxA/HcnB"/>
    <property type="match status" value="1"/>
</dbReference>
<dbReference type="InterPro" id="IPR017224">
    <property type="entry name" value="Opine_Oxase_asu/HCN_bsu"/>
</dbReference>
<dbReference type="Gene3D" id="3.50.50.60">
    <property type="entry name" value="FAD/NAD(P)-binding domain"/>
    <property type="match status" value="3"/>
</dbReference>